<proteinExistence type="predicted"/>
<keyword evidence="2" id="KW-1185">Reference proteome</keyword>
<dbReference type="OrthoDB" id="3543475at2"/>
<dbReference type="EMBL" id="FOHX01000027">
    <property type="protein sequence ID" value="SEU46563.1"/>
    <property type="molecule type" value="Genomic_DNA"/>
</dbReference>
<evidence type="ECO:0000313" key="2">
    <source>
        <dbReference type="Proteomes" id="UP000199361"/>
    </source>
</evidence>
<dbReference type="AlphaFoldDB" id="A0A1I0LUT5"/>
<sequence length="88" mass="9275">MRVQVLRLPLYEIGGISEEPFALIVDQAPAEGDGWSTPALAVFAEQIGARGVWVTGQTVEIVEPHLPDVVDHLLAVEVAADDADGGGE</sequence>
<gene>
    <name evidence="1" type="ORF">SAMN05421811_12779</name>
</gene>
<dbReference type="Proteomes" id="UP000199361">
    <property type="component" value="Unassembled WGS sequence"/>
</dbReference>
<evidence type="ECO:0000313" key="1">
    <source>
        <dbReference type="EMBL" id="SEU46563.1"/>
    </source>
</evidence>
<organism evidence="1 2">
    <name type="scientific">Nonomuraea wenchangensis</name>
    <dbReference type="NCBI Taxonomy" id="568860"/>
    <lineage>
        <taxon>Bacteria</taxon>
        <taxon>Bacillati</taxon>
        <taxon>Actinomycetota</taxon>
        <taxon>Actinomycetes</taxon>
        <taxon>Streptosporangiales</taxon>
        <taxon>Streptosporangiaceae</taxon>
        <taxon>Nonomuraea</taxon>
    </lineage>
</organism>
<dbReference type="RefSeq" id="WP_091094049.1">
    <property type="nucleotide sequence ID" value="NZ_FOHX01000027.1"/>
</dbReference>
<dbReference type="STRING" id="568860.SAMN05421811_12779"/>
<reference evidence="1 2" key="1">
    <citation type="submission" date="2016-10" db="EMBL/GenBank/DDBJ databases">
        <authorList>
            <person name="de Groot N.N."/>
        </authorList>
    </citation>
    <scope>NUCLEOTIDE SEQUENCE [LARGE SCALE GENOMIC DNA]</scope>
    <source>
        <strain evidence="1 2">CGMCC 4.5598</strain>
    </source>
</reference>
<protein>
    <submittedName>
        <fullName evidence="1">Uncharacterized protein</fullName>
    </submittedName>
</protein>
<accession>A0A1I0LUT5</accession>
<name>A0A1I0LUT5_9ACTN</name>